<proteinExistence type="predicted"/>
<organism evidence="2 3">
    <name type="scientific">Clonostachys rhizophaga</name>
    <dbReference type="NCBI Taxonomy" id="160324"/>
    <lineage>
        <taxon>Eukaryota</taxon>
        <taxon>Fungi</taxon>
        <taxon>Dikarya</taxon>
        <taxon>Ascomycota</taxon>
        <taxon>Pezizomycotina</taxon>
        <taxon>Sordariomycetes</taxon>
        <taxon>Hypocreomycetidae</taxon>
        <taxon>Hypocreales</taxon>
        <taxon>Bionectriaceae</taxon>
        <taxon>Clonostachys</taxon>
    </lineage>
</organism>
<feature type="compositionally biased region" description="Basic and acidic residues" evidence="1">
    <location>
        <begin position="332"/>
        <end position="345"/>
    </location>
</feature>
<dbReference type="OrthoDB" id="3508621at2759"/>
<dbReference type="Proteomes" id="UP000696573">
    <property type="component" value="Unassembled WGS sequence"/>
</dbReference>
<dbReference type="EMBL" id="CABFNQ020000593">
    <property type="protein sequence ID" value="CAH0019855.1"/>
    <property type="molecule type" value="Genomic_DNA"/>
</dbReference>
<reference evidence="2" key="1">
    <citation type="submission" date="2021-10" db="EMBL/GenBank/DDBJ databases">
        <authorList>
            <person name="Piombo E."/>
        </authorList>
    </citation>
    <scope>NUCLEOTIDE SEQUENCE</scope>
</reference>
<evidence type="ECO:0000313" key="2">
    <source>
        <dbReference type="EMBL" id="CAH0019855.1"/>
    </source>
</evidence>
<accession>A0A9N9YJ35</accession>
<feature type="region of interest" description="Disordered" evidence="1">
    <location>
        <begin position="332"/>
        <end position="393"/>
    </location>
</feature>
<evidence type="ECO:0000313" key="3">
    <source>
        <dbReference type="Proteomes" id="UP000696573"/>
    </source>
</evidence>
<comment type="caution">
    <text evidence="2">The sequence shown here is derived from an EMBL/GenBank/DDBJ whole genome shotgun (WGS) entry which is preliminary data.</text>
</comment>
<protein>
    <submittedName>
        <fullName evidence="2">Uncharacterized protein</fullName>
    </submittedName>
</protein>
<keyword evidence="3" id="KW-1185">Reference proteome</keyword>
<evidence type="ECO:0000256" key="1">
    <source>
        <dbReference type="SAM" id="MobiDB-lite"/>
    </source>
</evidence>
<name>A0A9N9YJ35_9HYPO</name>
<gene>
    <name evidence="2" type="ORF">CRHIZ90672A_00013603</name>
</gene>
<feature type="compositionally biased region" description="Basic and acidic residues" evidence="1">
    <location>
        <begin position="352"/>
        <end position="363"/>
    </location>
</feature>
<sequence>MLTLPTPLLSKRSIRQHRRSLHGTNPSTLSLNNLEQHLKLASKVTFPDWLLLKVLTIKEYQNPTPTNLFGEEIGALLEKECRLHLQSEPWWPALESKSKHSAAWDLMSPWKKLQLDIQQRADIRLNEPSTNDLDDAFDEIDIDPTKVYIEPAESSSGELRIRNDSRVPSRRSPDETMVNAALVSLLQGITDSHPDVDGKFDWTIIHRKFEVSQLRHNGNKEERKKIMTAKVDGFLHVTEPDKLEEHCDALCILETKPARRSAQPIAVAMQEAGKMAAWISTEHELGLLPSFQSDAPGKVKRRFLISQYLDEICITVAEYDDEYIRYIANKSHSESSARTRHDNQRGQKRQRGQWEMRETRGQGEEDEESDQEREKQQKLEEDEVESLNDERDP</sequence>
<dbReference type="AlphaFoldDB" id="A0A9N9YJ35"/>